<dbReference type="InterPro" id="IPR006300">
    <property type="entry name" value="FlgB"/>
</dbReference>
<evidence type="ECO:0000313" key="8">
    <source>
        <dbReference type="EMBL" id="AEV25537.1"/>
    </source>
</evidence>
<evidence type="ECO:0000256" key="6">
    <source>
        <dbReference type="PIRNR" id="PIRNR002889"/>
    </source>
</evidence>
<evidence type="ECO:0000256" key="4">
    <source>
        <dbReference type="ARBA" id="ARBA00023143"/>
    </source>
</evidence>
<protein>
    <recommendedName>
        <fullName evidence="3 6">Flagellar basal body rod protein FlgB</fullName>
    </recommendedName>
</protein>
<dbReference type="Proteomes" id="UP000005633">
    <property type="component" value="Chromosome"/>
</dbReference>
<dbReference type="PANTHER" id="PTHR30435:SF12">
    <property type="entry name" value="FLAGELLAR BASAL BODY ROD PROTEIN FLGB"/>
    <property type="match status" value="1"/>
</dbReference>
<dbReference type="PANTHER" id="PTHR30435">
    <property type="entry name" value="FLAGELLAR PROTEIN"/>
    <property type="match status" value="1"/>
</dbReference>
<evidence type="ECO:0000256" key="3">
    <source>
        <dbReference type="ARBA" id="ARBA00014376"/>
    </source>
</evidence>
<keyword evidence="8" id="KW-0969">Cilium</keyword>
<dbReference type="Pfam" id="PF00460">
    <property type="entry name" value="Flg_bb_rod"/>
    <property type="match status" value="1"/>
</dbReference>
<evidence type="ECO:0000259" key="7">
    <source>
        <dbReference type="Pfam" id="PF00460"/>
    </source>
</evidence>
<dbReference type="GO" id="GO:0030694">
    <property type="term" value="C:bacterial-type flagellum basal body, rod"/>
    <property type="evidence" value="ECO:0007669"/>
    <property type="project" value="InterPro"/>
</dbReference>
<dbReference type="eggNOG" id="COG1815">
    <property type="taxonomic scope" value="Bacteria"/>
</dbReference>
<dbReference type="GO" id="GO:0071973">
    <property type="term" value="P:bacterial-type flagellum-dependent cell motility"/>
    <property type="evidence" value="ECO:0007669"/>
    <property type="project" value="InterPro"/>
</dbReference>
<comment type="subunit">
    <text evidence="6">The basal body constitutes a major portion of the flagellar organelle and consists of a number of rings mounted on a central rod.</text>
</comment>
<evidence type="ECO:0000256" key="1">
    <source>
        <dbReference type="ARBA" id="ARBA00004117"/>
    </source>
</evidence>
<keyword evidence="4 6" id="KW-0975">Bacterial flagellum</keyword>
<dbReference type="EMBL" id="CP003153">
    <property type="protein sequence ID" value="AEV25537.1"/>
    <property type="molecule type" value="Genomic_DNA"/>
</dbReference>
<proteinExistence type="inferred from homology"/>
<keyword evidence="8" id="KW-0282">Flagellum</keyword>
<name>G8QKT2_AZOOP</name>
<comment type="subcellular location">
    <subcellularLocation>
        <location evidence="1 6">Bacterial flagellum basal body</location>
    </subcellularLocation>
</comment>
<dbReference type="STRING" id="640081.Dsui_1135"/>
<comment type="function">
    <text evidence="5 6">Structural component of flagellum, the bacterial motility apparatus. Part of the rod structure of flagellar basal body.</text>
</comment>
<dbReference type="AlphaFoldDB" id="G8QKT2"/>
<evidence type="ECO:0000256" key="2">
    <source>
        <dbReference type="ARBA" id="ARBA00009677"/>
    </source>
</evidence>
<comment type="similarity">
    <text evidence="2 6">Belongs to the flagella basal body rod proteins family.</text>
</comment>
<accession>G8QKT2</accession>
<organism evidence="8 9">
    <name type="scientific">Azospira oryzae (strain ATCC BAA-33 / DSM 13638 / PS)</name>
    <name type="common">Dechlorosoma suillum</name>
    <dbReference type="NCBI Taxonomy" id="640081"/>
    <lineage>
        <taxon>Bacteria</taxon>
        <taxon>Pseudomonadati</taxon>
        <taxon>Pseudomonadota</taxon>
        <taxon>Betaproteobacteria</taxon>
        <taxon>Rhodocyclales</taxon>
        <taxon>Rhodocyclaceae</taxon>
        <taxon>Azospira</taxon>
    </lineage>
</organism>
<sequence>MHRDGNKKPGDFQQKMLGIRAYRQQLIASNIANSDTPGYRAMDIDVEDAAKQNQMGLLPLAKSSPSHINGSAHWSSPPFNLKYRTPFQASADANTVEMDIERQHFAENAVMYQFTLDQVGGDFKELTELFRNLK</sequence>
<dbReference type="HOGENOM" id="CLU_125463_1_0_4"/>
<feature type="domain" description="Flagellar basal body rod protein N-terminal" evidence="7">
    <location>
        <begin position="23"/>
        <end position="40"/>
    </location>
</feature>
<gene>
    <name evidence="8" type="ordered locus">Dsui_1135</name>
</gene>
<evidence type="ECO:0000313" key="9">
    <source>
        <dbReference type="Proteomes" id="UP000005633"/>
    </source>
</evidence>
<dbReference type="NCBIfam" id="TIGR01396">
    <property type="entry name" value="FlgB"/>
    <property type="match status" value="1"/>
</dbReference>
<dbReference type="InterPro" id="IPR001444">
    <property type="entry name" value="Flag_bb_rod_N"/>
</dbReference>
<reference evidence="8 9" key="1">
    <citation type="journal article" date="2012" name="J. Bacteriol.">
        <title>Complete genome sequence of the anaerobic perchlorate-reducing bacterium Azospira suillum strain PS.</title>
        <authorList>
            <person name="Byrne-Bailey K.G."/>
            <person name="Coates J.D."/>
        </authorList>
    </citation>
    <scope>NUCLEOTIDE SEQUENCE [LARGE SCALE GENOMIC DNA]</scope>
    <source>
        <strain evidence="9">ATCC BAA-33 / DSM 13638 / PS</strain>
    </source>
</reference>
<dbReference type="PIRSF" id="PIRSF002889">
    <property type="entry name" value="Rod_FlgB"/>
    <property type="match status" value="1"/>
</dbReference>
<keyword evidence="8" id="KW-0966">Cell projection</keyword>
<evidence type="ECO:0000256" key="5">
    <source>
        <dbReference type="ARBA" id="ARBA00024934"/>
    </source>
</evidence>
<dbReference type="KEGG" id="dsu:Dsui_1135"/>